<dbReference type="SMART" id="SM00028">
    <property type="entry name" value="TPR"/>
    <property type="match status" value="3"/>
</dbReference>
<keyword evidence="6" id="KW-0677">Repeat</keyword>
<proteinExistence type="inferred from homology"/>
<dbReference type="InterPro" id="IPR016024">
    <property type="entry name" value="ARM-type_fold"/>
</dbReference>
<evidence type="ECO:0000259" key="14">
    <source>
        <dbReference type="Pfam" id="PF11701"/>
    </source>
</evidence>
<feature type="repeat" description="WD" evidence="11">
    <location>
        <begin position="1169"/>
        <end position="1210"/>
    </location>
</feature>
<evidence type="ECO:0000256" key="7">
    <source>
        <dbReference type="ARBA" id="ARBA00022782"/>
    </source>
</evidence>
<dbReference type="Pfam" id="PF11701">
    <property type="entry name" value="UNC45-central"/>
    <property type="match status" value="1"/>
</dbReference>
<dbReference type="Gene3D" id="1.25.40.10">
    <property type="entry name" value="Tetratricopeptide repeat domain"/>
    <property type="match status" value="1"/>
</dbReference>
<evidence type="ECO:0000256" key="4">
    <source>
        <dbReference type="ARBA" id="ARBA00022541"/>
    </source>
</evidence>
<keyword evidence="7" id="KW-0221">Differentiation</keyword>
<evidence type="ECO:0000256" key="6">
    <source>
        <dbReference type="ARBA" id="ARBA00022737"/>
    </source>
</evidence>
<evidence type="ECO:0000256" key="12">
    <source>
        <dbReference type="PROSITE-ProRule" id="PRU00339"/>
    </source>
</evidence>
<evidence type="ECO:0000256" key="1">
    <source>
        <dbReference type="ARBA" id="ARBA00004123"/>
    </source>
</evidence>
<reference evidence="15 16" key="1">
    <citation type="journal article" date="2019" name="Philos. Trans. R. Soc. Lond., B, Biol. Sci.">
        <title>Ant behaviour and brain gene expression of defending hosts depend on the ecological success of the intruding social parasite.</title>
        <authorList>
            <person name="Kaur R."/>
            <person name="Stoldt M."/>
            <person name="Jongepier E."/>
            <person name="Feldmeyer B."/>
            <person name="Menzel F."/>
            <person name="Bornberg-Bauer E."/>
            <person name="Foitzik S."/>
        </authorList>
    </citation>
    <scope>NUCLEOTIDE SEQUENCE [LARGE SCALE GENOMIC DNA]</scope>
    <source>
        <tissue evidence="15">Whole body</tissue>
    </source>
</reference>
<dbReference type="Pfam" id="PF00400">
    <property type="entry name" value="WD40"/>
    <property type="match status" value="6"/>
</dbReference>
<dbReference type="EMBL" id="QBLH01000376">
    <property type="protein sequence ID" value="TGZ56037.1"/>
    <property type="molecule type" value="Genomic_DNA"/>
</dbReference>
<feature type="repeat" description="WD" evidence="11">
    <location>
        <begin position="1348"/>
        <end position="1389"/>
    </location>
</feature>
<dbReference type="CDD" id="cd00200">
    <property type="entry name" value="WD40"/>
    <property type="match status" value="1"/>
</dbReference>
<dbReference type="GO" id="GO:0030154">
    <property type="term" value="P:cell differentiation"/>
    <property type="evidence" value="ECO:0007669"/>
    <property type="project" value="UniProtKB-KW"/>
</dbReference>
<dbReference type="Gene3D" id="1.20.960.30">
    <property type="match status" value="1"/>
</dbReference>
<keyword evidence="4" id="KW-0517">Myogenesis</keyword>
<feature type="domain" description="UNC-45/Cro1/She4 central" evidence="14">
    <location>
        <begin position="353"/>
        <end position="494"/>
    </location>
</feature>
<keyword evidence="16" id="KW-1185">Reference proteome</keyword>
<evidence type="ECO:0000256" key="5">
    <source>
        <dbReference type="ARBA" id="ARBA00022574"/>
    </source>
</evidence>
<dbReference type="SUPFAM" id="SSF48371">
    <property type="entry name" value="ARM repeat"/>
    <property type="match status" value="2"/>
</dbReference>
<evidence type="ECO:0000256" key="2">
    <source>
        <dbReference type="ARBA" id="ARBA00004556"/>
    </source>
</evidence>
<feature type="repeat" description="WD" evidence="11">
    <location>
        <begin position="1390"/>
        <end position="1440"/>
    </location>
</feature>
<evidence type="ECO:0000256" key="10">
    <source>
        <dbReference type="ARBA" id="ARBA00025741"/>
    </source>
</evidence>
<dbReference type="PANTHER" id="PTHR22846:SF2">
    <property type="entry name" value="F-BOX-LIKE_WD REPEAT-CONTAINING PROTEIN EBI"/>
    <property type="match status" value="1"/>
</dbReference>
<protein>
    <submittedName>
        <fullName evidence="15">Protein unc-45-like protein A</fullName>
    </submittedName>
</protein>
<comment type="caution">
    <text evidence="15">The sequence shown here is derived from an EMBL/GenBank/DDBJ whole genome shotgun (WGS) entry which is preliminary data.</text>
</comment>
<dbReference type="PROSITE" id="PS50082">
    <property type="entry name" value="WD_REPEATS_2"/>
    <property type="match status" value="6"/>
</dbReference>
<feature type="repeat" description="TPR" evidence="12">
    <location>
        <begin position="14"/>
        <end position="47"/>
    </location>
</feature>
<name>A0A4S2L6G6_9HYME</name>
<evidence type="ECO:0000256" key="13">
    <source>
        <dbReference type="SAM" id="MobiDB-lite"/>
    </source>
</evidence>
<evidence type="ECO:0000313" key="15">
    <source>
        <dbReference type="EMBL" id="TGZ56037.1"/>
    </source>
</evidence>
<feature type="repeat" description="WD" evidence="11">
    <location>
        <begin position="1441"/>
        <end position="1482"/>
    </location>
</feature>
<dbReference type="Gene3D" id="1.25.10.10">
    <property type="entry name" value="Leucine-rich Repeat Variant"/>
    <property type="match status" value="2"/>
</dbReference>
<keyword evidence="9" id="KW-0539">Nucleus</keyword>
<dbReference type="InterPro" id="IPR015943">
    <property type="entry name" value="WD40/YVTN_repeat-like_dom_sf"/>
</dbReference>
<dbReference type="InterPro" id="IPR019775">
    <property type="entry name" value="WD40_repeat_CS"/>
</dbReference>
<feature type="repeat" description="WD" evidence="11">
    <location>
        <begin position="1265"/>
        <end position="1306"/>
    </location>
</feature>
<accession>A0A4S2L6G6</accession>
<dbReference type="InterPro" id="IPR011990">
    <property type="entry name" value="TPR-like_helical_dom_sf"/>
</dbReference>
<dbReference type="PROSITE" id="PS50294">
    <property type="entry name" value="WD_REPEATS_REGION"/>
    <property type="match status" value="5"/>
</dbReference>
<dbReference type="SUPFAM" id="SSF48452">
    <property type="entry name" value="TPR-like"/>
    <property type="match status" value="1"/>
</dbReference>
<gene>
    <name evidence="15" type="ORF">DBV15_04740</name>
</gene>
<keyword evidence="3" id="KW-0217">Developmental protein</keyword>
<dbReference type="FunFam" id="1.20.960.30:FF:000001">
    <property type="entry name" value="F-box-like/WD repeat-containing protein TBL1XR1"/>
    <property type="match status" value="1"/>
</dbReference>
<dbReference type="InterPro" id="IPR020472">
    <property type="entry name" value="WD40_PAC1"/>
</dbReference>
<evidence type="ECO:0000256" key="11">
    <source>
        <dbReference type="PROSITE-ProRule" id="PRU00221"/>
    </source>
</evidence>
<comment type="similarity">
    <text evidence="10">Belongs to the WD repeat EBI family.</text>
</comment>
<dbReference type="GO" id="GO:0007517">
    <property type="term" value="P:muscle organ development"/>
    <property type="evidence" value="ECO:0007669"/>
    <property type="project" value="UniProtKB-KW"/>
</dbReference>
<dbReference type="GO" id="GO:0048471">
    <property type="term" value="C:perinuclear region of cytoplasm"/>
    <property type="evidence" value="ECO:0007669"/>
    <property type="project" value="UniProtKB-SubCell"/>
</dbReference>
<dbReference type="GO" id="GO:0003714">
    <property type="term" value="F:transcription corepressor activity"/>
    <property type="evidence" value="ECO:0007669"/>
    <property type="project" value="InterPro"/>
</dbReference>
<organism evidence="15 16">
    <name type="scientific">Temnothorax longispinosus</name>
    <dbReference type="NCBI Taxonomy" id="300112"/>
    <lineage>
        <taxon>Eukaryota</taxon>
        <taxon>Metazoa</taxon>
        <taxon>Ecdysozoa</taxon>
        <taxon>Arthropoda</taxon>
        <taxon>Hexapoda</taxon>
        <taxon>Insecta</taxon>
        <taxon>Pterygota</taxon>
        <taxon>Neoptera</taxon>
        <taxon>Endopterygota</taxon>
        <taxon>Hymenoptera</taxon>
        <taxon>Apocrita</taxon>
        <taxon>Aculeata</taxon>
        <taxon>Formicoidea</taxon>
        <taxon>Formicidae</taxon>
        <taxon>Myrmicinae</taxon>
        <taxon>Temnothorax</taxon>
    </lineage>
</organism>
<keyword evidence="12" id="KW-0802">TPR repeat</keyword>
<dbReference type="InterPro" id="IPR045183">
    <property type="entry name" value="Ebi-like"/>
</dbReference>
<dbReference type="SUPFAM" id="SSF50978">
    <property type="entry name" value="WD40 repeat-like"/>
    <property type="match status" value="2"/>
</dbReference>
<keyword evidence="8" id="KW-0833">Ubl conjugation pathway</keyword>
<evidence type="ECO:0000256" key="8">
    <source>
        <dbReference type="ARBA" id="ARBA00022786"/>
    </source>
</evidence>
<dbReference type="STRING" id="300112.A0A4S2L6G6"/>
<dbReference type="Proteomes" id="UP000310200">
    <property type="component" value="Unassembled WGS sequence"/>
</dbReference>
<comment type="subcellular location">
    <subcellularLocation>
        <location evidence="2">Cytoplasm</location>
        <location evidence="2">Perinuclear region</location>
    </subcellularLocation>
    <subcellularLocation>
        <location evidence="1">Nucleus</location>
    </subcellularLocation>
</comment>
<keyword evidence="5 11" id="KW-0853">WD repeat</keyword>
<dbReference type="InterPro" id="IPR019734">
    <property type="entry name" value="TPR_rpt"/>
</dbReference>
<evidence type="ECO:0000313" key="16">
    <source>
        <dbReference type="Proteomes" id="UP000310200"/>
    </source>
</evidence>
<dbReference type="InterPro" id="IPR001680">
    <property type="entry name" value="WD40_rpt"/>
</dbReference>
<evidence type="ECO:0000256" key="3">
    <source>
        <dbReference type="ARBA" id="ARBA00022473"/>
    </source>
</evidence>
<feature type="region of interest" description="Disordered" evidence="13">
    <location>
        <begin position="1101"/>
        <end position="1158"/>
    </location>
</feature>
<dbReference type="FunFam" id="2.130.10.10:FF:000014">
    <property type="entry name" value="Putative F-box-like/WD repeat-containing protein TBL1XR1"/>
    <property type="match status" value="1"/>
</dbReference>
<feature type="repeat" description="WD" evidence="11">
    <location>
        <begin position="1231"/>
        <end position="1255"/>
    </location>
</feature>
<dbReference type="GO" id="GO:0006357">
    <property type="term" value="P:regulation of transcription by RNA polymerase II"/>
    <property type="evidence" value="ECO:0007669"/>
    <property type="project" value="TreeGrafter"/>
</dbReference>
<sequence>MELFHHMTESDMSALQWNNKGAEEYEKGNLSEALSHYTNALKLEETNTYKGMYYRNRAAVYLELDDYEKVVEDCDSALKTCCNKALYHRCQALEALERFEEAYRDAEIIILSDPNDEDFQCIAERLHKIVQERKESSHSAKFAHSIRVSKMLDLAFYVYASEKERKIAMNDLFVLACDEVGAEEIFKKEGVSKIAQLVKVEKNEEILCSAICIVGKLCKNNISRTKSVMKSVGLPWFLEIMNSTSIESINASQYSLQNILSTYSGVTKLDSKPDEALCAAQEIGTILLCLSYNITSSTLTGLARDVIIELIMHNIHCVTKLDWAKRFVELRGVQKLMEVAGEMEEYNSESLLKITSTTRTITSACLAEIYENVYYDDKTTFINAIDEFIEDKLHSLDIESKVRVVVAITTLLLGPSDVGNAVVAKERILDMIFVMAETDDVLQQTVALQCIVAAVTRKDKIDTIINQGVNTLKKLCQSKDDSIRVRALVDLCKLGNSGDSDATIRPFAEGVIMELSEACLRLWNDPKIGNMAVKGTSYLTFNTKVKQKFIDNLDYIDYLIDMTKTETGDQFLFDVLTTLVNLCNAYDEQELEISKFVKYYFPEESELDDYYFEKRLGDLMDNYVISSLVDFAKRDNQNCKELIARVFNAICSEQKFRKIVVDEGGTEALLSLALDGTVKGKKHASRALVHLGLTIRPEVAFPGHLITEVVQPIINLLNPECSVHENCQILTALCNLAEVNDSMREHIFKGVFQKIEIFLNDVDNSLKLASANLINILILSCEVAIQCFEQDNSRVEHHLMLLYKDENKDIKFAAAAALVKLMVANKEACKKVFDSNFWLEFLRSLLTNPSNNIQEMGVIFVLSMIRSMEDDFAAKIETDIIELLKSLSKNDNNKEIKELTSIALEAVAERCSSEGLIAMIKWERDAACRLGQSDLLNYLEKKLWPVTSDHRPPPVSKVSISSSPCSLIPYARKTGLVSTRQNSGERQARKVVSLTQGEKEARLGVVSAFGNRHCTPLHADAGQTGFQHSAYTFGIESHISQSNINGALVPPAALLSIIQKGLQYTEAEIMIGEDGTEHRMVESLSLIDAVMPDIVATRQNQINQQKQQVKADGQDTNGEEVVTSNEGVNNNDRGGDRGAEMEVDEPATGPNAGSNTSTVEIPASKATKLRGHESEVFICAWNPTTDLLASGSGDSTARIWDMSDNSQAPNQLVLRHCIQKGGTEVPSNKDVTSLDWKCDGTLLATGSYDGYARIWTTDGRLASTLGQHKGPIFALKWNKRGNYILSAGVDKTTIIWDAESGQCTQQFSFHCAPALDVDWQTNTSFASCSTDQCIHVCKLNVDKPIKSFQGHTNEVNAIKWDPQGNLLASCSDDMSLKIWSMKQDTWVHDLQAHSKEIYTIKWSPTGPGTHNPNMNLTLASASFDSTVRLWDVERGVCIHTLTKHTEPVYSVAFSPDGKFLASGSFDKCVHIWSTQSGQLVHSYKGTGGIFEVCWNSRGDKVGASASDGSVFVLDLRKLHGWQNSDYLLNENRQAERRRTTKIT</sequence>
<evidence type="ECO:0000256" key="9">
    <source>
        <dbReference type="ARBA" id="ARBA00023242"/>
    </source>
</evidence>
<dbReference type="PROSITE" id="PS50005">
    <property type="entry name" value="TPR"/>
    <property type="match status" value="1"/>
</dbReference>
<dbReference type="GO" id="GO:0000118">
    <property type="term" value="C:histone deacetylase complex"/>
    <property type="evidence" value="ECO:0007669"/>
    <property type="project" value="TreeGrafter"/>
</dbReference>
<dbReference type="InterPro" id="IPR024660">
    <property type="entry name" value="UCS_central_dom"/>
</dbReference>
<dbReference type="InterPro" id="IPR036322">
    <property type="entry name" value="WD40_repeat_dom_sf"/>
</dbReference>
<dbReference type="PRINTS" id="PR00320">
    <property type="entry name" value="GPROTEINBRPT"/>
</dbReference>
<dbReference type="InterPro" id="IPR011989">
    <property type="entry name" value="ARM-like"/>
</dbReference>
<dbReference type="PROSITE" id="PS00678">
    <property type="entry name" value="WD_REPEATS_1"/>
    <property type="match status" value="3"/>
</dbReference>
<dbReference type="Gene3D" id="2.130.10.10">
    <property type="entry name" value="YVTN repeat-like/Quinoprotein amine dehydrogenase"/>
    <property type="match status" value="1"/>
</dbReference>
<dbReference type="SMART" id="SM00320">
    <property type="entry name" value="WD40"/>
    <property type="match status" value="8"/>
</dbReference>
<dbReference type="PANTHER" id="PTHR22846">
    <property type="entry name" value="WD40 REPEAT PROTEIN"/>
    <property type="match status" value="1"/>
</dbReference>